<feature type="region of interest" description="Disordered" evidence="6">
    <location>
        <begin position="92"/>
        <end position="122"/>
    </location>
</feature>
<keyword evidence="3" id="KW-0540">Nuclease</keyword>
<dbReference type="InterPro" id="IPR041577">
    <property type="entry name" value="RT_RNaseH_2"/>
</dbReference>
<name>A0A176VPK8_MARPO</name>
<feature type="compositionally biased region" description="Basic and acidic residues" evidence="6">
    <location>
        <begin position="32"/>
        <end position="44"/>
    </location>
</feature>
<feature type="region of interest" description="Disordered" evidence="6">
    <location>
        <begin position="1"/>
        <end position="67"/>
    </location>
</feature>
<dbReference type="GO" id="GO:0004519">
    <property type="term" value="F:endonuclease activity"/>
    <property type="evidence" value="ECO:0007669"/>
    <property type="project" value="UniProtKB-KW"/>
</dbReference>
<feature type="compositionally biased region" description="Basic and acidic residues" evidence="6">
    <location>
        <begin position="1"/>
        <end position="20"/>
    </location>
</feature>
<evidence type="ECO:0000256" key="6">
    <source>
        <dbReference type="SAM" id="MobiDB-lite"/>
    </source>
</evidence>
<evidence type="ECO:0000256" key="2">
    <source>
        <dbReference type="ARBA" id="ARBA00022695"/>
    </source>
</evidence>
<evidence type="ECO:0000256" key="1">
    <source>
        <dbReference type="ARBA" id="ARBA00022679"/>
    </source>
</evidence>
<protein>
    <recommendedName>
        <fullName evidence="7">Reverse transcriptase/retrotransposon-derived protein RNase H-like domain-containing protein</fullName>
    </recommendedName>
</protein>
<dbReference type="Pfam" id="PF17919">
    <property type="entry name" value="RT_RNaseH_2"/>
    <property type="match status" value="1"/>
</dbReference>
<gene>
    <name evidence="8" type="ORF">AXG93_2100s1000</name>
</gene>
<sequence>MCGRVETRSSKRSKDDERDTRRHSRKSKGRKSRGEEKASSKADARSAATSLAMRDTPSARPEKRTDEAVVQVLRRKYVPDIKDEVTEILKEAFRNRTPTEGRKTSGPSTTPSLATTEQHRTVAARQRPHYNVVEDIGNQQANLTLHQLLEDNKTSRKMLMLLLRHPRKPRAVKLPEVYHVTSEDLGPPEIDVEIGGCFIHKVPVDSGSGVNIMTEDTARCLGFRTFEPTTRVLRLADQTRIMPLGMLRNIMTTIGGAEFQLTYIILQPLMKRGYEILLGRPWLYDAQVRGIAVDTEKAKVILKLQPPTNLRELRAFLGHVGYYRRFINMYAILAADLTKLLKKEEPYVWGKEQQLAFETLKAKLTTAPVLRSPDWNRPFHVYVDTSAFAIGVVLSQKDDNKKDYPIYFASHQLSVAERKYTTTEREALGMVYSCKKFRHYLICYEFVFHVDHYALQHLVKKADLSGRIARWVLLLQEFTYTVQTRKGVHHENADYLSRLWTQPTEQESNLVSQSTTLPTSNLLINATA</sequence>
<evidence type="ECO:0000256" key="5">
    <source>
        <dbReference type="ARBA" id="ARBA00023268"/>
    </source>
</evidence>
<dbReference type="FunFam" id="3.10.20.370:FF:000001">
    <property type="entry name" value="Retrovirus-related Pol polyprotein from transposon 17.6-like protein"/>
    <property type="match status" value="1"/>
</dbReference>
<dbReference type="InterPro" id="IPR043128">
    <property type="entry name" value="Rev_trsase/Diguanyl_cyclase"/>
</dbReference>
<dbReference type="CDD" id="cd09274">
    <property type="entry name" value="RNase_HI_RT_Ty3"/>
    <property type="match status" value="1"/>
</dbReference>
<dbReference type="Proteomes" id="UP000077202">
    <property type="component" value="Unassembled WGS sequence"/>
</dbReference>
<accession>A0A176VPK8</accession>
<feature type="compositionally biased region" description="Basic residues" evidence="6">
    <location>
        <begin position="21"/>
        <end position="31"/>
    </location>
</feature>
<dbReference type="InterPro" id="IPR050951">
    <property type="entry name" value="Retrovirus_Pol_polyprotein"/>
</dbReference>
<dbReference type="EMBL" id="LVLJ01003056">
    <property type="protein sequence ID" value="OAE22840.1"/>
    <property type="molecule type" value="Genomic_DNA"/>
</dbReference>
<dbReference type="Gene3D" id="2.40.70.10">
    <property type="entry name" value="Acid Proteases"/>
    <property type="match status" value="1"/>
</dbReference>
<dbReference type="InterPro" id="IPR043502">
    <property type="entry name" value="DNA/RNA_pol_sf"/>
</dbReference>
<keyword evidence="4" id="KW-0255">Endonuclease</keyword>
<keyword evidence="5" id="KW-0511">Multifunctional enzyme</keyword>
<proteinExistence type="predicted"/>
<evidence type="ECO:0000313" key="8">
    <source>
        <dbReference type="EMBL" id="OAE22840.1"/>
    </source>
</evidence>
<dbReference type="SUPFAM" id="SSF56672">
    <property type="entry name" value="DNA/RNA polymerases"/>
    <property type="match status" value="1"/>
</dbReference>
<dbReference type="InterPro" id="IPR021109">
    <property type="entry name" value="Peptidase_aspartic_dom_sf"/>
</dbReference>
<dbReference type="GO" id="GO:0016779">
    <property type="term" value="F:nucleotidyltransferase activity"/>
    <property type="evidence" value="ECO:0007669"/>
    <property type="project" value="UniProtKB-KW"/>
</dbReference>
<evidence type="ECO:0000256" key="3">
    <source>
        <dbReference type="ARBA" id="ARBA00022722"/>
    </source>
</evidence>
<dbReference type="SUPFAM" id="SSF50630">
    <property type="entry name" value="Acid proteases"/>
    <property type="match status" value="1"/>
</dbReference>
<dbReference type="Gene3D" id="3.30.70.270">
    <property type="match status" value="1"/>
</dbReference>
<feature type="compositionally biased region" description="Basic and acidic residues" evidence="6">
    <location>
        <begin position="92"/>
        <end position="103"/>
    </location>
</feature>
<feature type="compositionally biased region" description="Polar residues" evidence="6">
    <location>
        <begin position="105"/>
        <end position="116"/>
    </location>
</feature>
<dbReference type="FunFam" id="3.30.70.270:FF:000020">
    <property type="entry name" value="Transposon Tf2-6 polyprotein-like Protein"/>
    <property type="match status" value="1"/>
</dbReference>
<comment type="caution">
    <text evidence="8">The sequence shown here is derived from an EMBL/GenBank/DDBJ whole genome shotgun (WGS) entry which is preliminary data.</text>
</comment>
<keyword evidence="4" id="KW-0378">Hydrolase</keyword>
<keyword evidence="1" id="KW-0808">Transferase</keyword>
<dbReference type="PANTHER" id="PTHR37984:SF5">
    <property type="entry name" value="PROTEIN NYNRIN-LIKE"/>
    <property type="match status" value="1"/>
</dbReference>
<dbReference type="CDD" id="cd00303">
    <property type="entry name" value="retropepsin_like"/>
    <property type="match status" value="1"/>
</dbReference>
<feature type="domain" description="Reverse transcriptase/retrotransposon-derived protein RNase H-like" evidence="7">
    <location>
        <begin position="349"/>
        <end position="447"/>
    </location>
</feature>
<keyword evidence="2" id="KW-0548">Nucleotidyltransferase</keyword>
<dbReference type="AlphaFoldDB" id="A0A176VPK8"/>
<keyword evidence="9" id="KW-1185">Reference proteome</keyword>
<reference evidence="8" key="1">
    <citation type="submission" date="2016-03" db="EMBL/GenBank/DDBJ databases">
        <title>Mechanisms controlling the formation of the plant cell surface in tip-growing cells are functionally conserved among land plants.</title>
        <authorList>
            <person name="Honkanen S."/>
            <person name="Jones V.A."/>
            <person name="Morieri G."/>
            <person name="Champion C."/>
            <person name="Hetherington A.J."/>
            <person name="Kelly S."/>
            <person name="Saint-Marcoux D."/>
            <person name="Proust H."/>
            <person name="Prescott H."/>
            <person name="Dolan L."/>
        </authorList>
    </citation>
    <scope>NUCLEOTIDE SEQUENCE [LARGE SCALE GENOMIC DNA]</scope>
    <source>
        <tissue evidence="8">Whole gametophyte</tissue>
    </source>
</reference>
<evidence type="ECO:0000313" key="9">
    <source>
        <dbReference type="Proteomes" id="UP000077202"/>
    </source>
</evidence>
<evidence type="ECO:0000259" key="7">
    <source>
        <dbReference type="Pfam" id="PF17919"/>
    </source>
</evidence>
<evidence type="ECO:0000256" key="4">
    <source>
        <dbReference type="ARBA" id="ARBA00022759"/>
    </source>
</evidence>
<dbReference type="PANTHER" id="PTHR37984">
    <property type="entry name" value="PROTEIN CBG26694"/>
    <property type="match status" value="1"/>
</dbReference>
<organism evidence="8 9">
    <name type="scientific">Marchantia polymorpha subsp. ruderalis</name>
    <dbReference type="NCBI Taxonomy" id="1480154"/>
    <lineage>
        <taxon>Eukaryota</taxon>
        <taxon>Viridiplantae</taxon>
        <taxon>Streptophyta</taxon>
        <taxon>Embryophyta</taxon>
        <taxon>Marchantiophyta</taxon>
        <taxon>Marchantiopsida</taxon>
        <taxon>Marchantiidae</taxon>
        <taxon>Marchantiales</taxon>
        <taxon>Marchantiaceae</taxon>
        <taxon>Marchantia</taxon>
    </lineage>
</organism>